<geneLocation type="plasmid" evidence="2">
    <name>Tros</name>
</geneLocation>
<evidence type="ECO:0000313" key="2">
    <source>
        <dbReference type="Proteomes" id="UP000000447"/>
    </source>
</evidence>
<proteinExistence type="predicted"/>
<evidence type="ECO:0000313" key="1">
    <source>
        <dbReference type="EMBL" id="ACM06645.1"/>
    </source>
</evidence>
<dbReference type="RefSeq" id="WP_012642632.1">
    <property type="nucleotide sequence ID" value="NC_011961.1"/>
</dbReference>
<dbReference type="Proteomes" id="UP000000447">
    <property type="component" value="Plasmid unnamed"/>
</dbReference>
<organism evidence="1 2">
    <name type="scientific">Thermomicrobium roseum (strain ATCC 27502 / DSM 5159 / P-2)</name>
    <dbReference type="NCBI Taxonomy" id="309801"/>
    <lineage>
        <taxon>Bacteria</taxon>
        <taxon>Pseudomonadati</taxon>
        <taxon>Thermomicrobiota</taxon>
        <taxon>Thermomicrobia</taxon>
        <taxon>Thermomicrobiales</taxon>
        <taxon>Thermomicrobiaceae</taxon>
        <taxon>Thermomicrobium</taxon>
    </lineage>
</organism>
<protein>
    <submittedName>
        <fullName evidence="1">Uncharacterized protein</fullName>
    </submittedName>
</protein>
<dbReference type="AlphaFoldDB" id="B9L4K8"/>
<reference evidence="1 2" key="1">
    <citation type="journal article" date="2009" name="PLoS ONE">
        <title>Complete genome sequence of the aerobic CO-oxidizing thermophile Thermomicrobium roseum.</title>
        <authorList>
            <person name="Wu D."/>
            <person name="Raymond J."/>
            <person name="Wu M."/>
            <person name="Chatterji S."/>
            <person name="Ren Q."/>
            <person name="Graham J.E."/>
            <person name="Bryant D.A."/>
            <person name="Robb F."/>
            <person name="Colman A."/>
            <person name="Tallon L.J."/>
            <person name="Badger J.H."/>
            <person name="Madupu R."/>
            <person name="Ward N.L."/>
            <person name="Eisen J.A."/>
        </authorList>
    </citation>
    <scope>NUCLEOTIDE SEQUENCE [LARGE SCALE GENOMIC DNA]</scope>
    <source>
        <strain evidence="2">ATCC 27502 / DSM 5159 / P-2</strain>
        <plasmid evidence="1">unnamed</plasmid>
    </source>
</reference>
<keyword evidence="2" id="KW-1185">Reference proteome</keyword>
<dbReference type="KEGG" id="tro:trd_A0722"/>
<name>B9L4K8_THERP</name>
<keyword evidence="1" id="KW-0614">Plasmid</keyword>
<sequence length="247" mass="27606">MLKLPLLRSDIAYVAPEVGSDGRLGVWLGRRHLAVWWRGNGPWPEGRFHCPNGELWYLVERVQPVRPLFWWWRRQPPPSAVRLTGVYGPAEGWGKRFRLVLPVEPCPEAAEELRFDPGPTVAVLQAEPFYQAARRAILARGGKQAQGVLFTIAPGSEGPVAHSETQDGAGELVPLAGELLVAEALLVPAALPRWLWWAGYRDDVYRLTRPPIGGWAAWWGDPAAGLVGRAWVDDRGTVVQRRRRRAP</sequence>
<dbReference type="EMBL" id="CP001276">
    <property type="protein sequence ID" value="ACM06645.1"/>
    <property type="molecule type" value="Genomic_DNA"/>
</dbReference>
<gene>
    <name evidence="1" type="ordered locus">trd_A0722</name>
</gene>
<dbReference type="HOGENOM" id="CLU_1124112_0_0_0"/>
<accession>B9L4K8</accession>